<comment type="caution">
    <text evidence="2">The sequence shown here is derived from an EMBL/GenBank/DDBJ whole genome shotgun (WGS) entry which is preliminary data.</text>
</comment>
<dbReference type="InterPro" id="IPR017895">
    <property type="entry name" value="HTH_IS408/IS1162_type"/>
</dbReference>
<evidence type="ECO:0000313" key="3">
    <source>
        <dbReference type="Proteomes" id="UP001595190"/>
    </source>
</evidence>
<accession>A0ABV6ZSB9</accession>
<dbReference type="EMBL" id="JBHGPK010000067">
    <property type="protein sequence ID" value="MFC2255063.1"/>
    <property type="molecule type" value="Genomic_DNA"/>
</dbReference>
<dbReference type="SUPFAM" id="SSF46689">
    <property type="entry name" value="Homeodomain-like"/>
    <property type="match status" value="1"/>
</dbReference>
<feature type="domain" description="HTH IS408-type" evidence="1">
    <location>
        <begin position="12"/>
        <end position="93"/>
    </location>
</feature>
<reference evidence="2 3" key="1">
    <citation type="submission" date="2024-09" db="EMBL/GenBank/DDBJ databases">
        <title>Description of Labrys sedimenti sp. nov., isolated from a diclofenac-degrading enrichment culture, and genome-based reclassification of Labrys portucalensis as a later heterotypic synonym of Labrys neptuniae.</title>
        <authorList>
            <person name="Tancsics A."/>
            <person name="Csepanyi A."/>
        </authorList>
    </citation>
    <scope>NUCLEOTIDE SEQUENCE [LARGE SCALE GENOMIC DNA]</scope>
    <source>
        <strain evidence="2 3">LMG 23412</strain>
    </source>
</reference>
<sequence length="254" mass="28797">MPAKRELTMRQIRQMLRLAHDGVSIRAIGQTLGAARSTIQDGLQRSKAIGLTWPLPADLTDAALEERLYARAGQPPGFRRRPEPDWAALAFELKRPGVNLMVLWEEYREVHPDGYGYSRFCDLFREFERRLSPTMRQHHVAGNKVFVDYSGKKLGIVNRDTGEVRDAELFVAVLGASSYLRRSLLVAGVARLDRQPCPSVPLLWRRAPPGGLRQSEVRRQQGQLLRSRAQPFLWRDGIPLRRRRAAGAALQGSR</sequence>
<dbReference type="PROSITE" id="PS50532">
    <property type="entry name" value="HTH_IS408"/>
    <property type="match status" value="1"/>
</dbReference>
<name>A0ABV6ZSB9_9HYPH</name>
<proteinExistence type="predicted"/>
<dbReference type="Proteomes" id="UP001595190">
    <property type="component" value="Unassembled WGS sequence"/>
</dbReference>
<protein>
    <recommendedName>
        <fullName evidence="1">HTH IS408-type domain-containing protein</fullName>
    </recommendedName>
</protein>
<evidence type="ECO:0000313" key="2">
    <source>
        <dbReference type="EMBL" id="MFC2255063.1"/>
    </source>
</evidence>
<dbReference type="PANTHER" id="PTHR35004">
    <property type="entry name" value="TRANSPOSASE RV3428C-RELATED"/>
    <property type="match status" value="1"/>
</dbReference>
<organism evidence="2 3">
    <name type="scientific">Labrys neptuniae</name>
    <dbReference type="NCBI Taxonomy" id="376174"/>
    <lineage>
        <taxon>Bacteria</taxon>
        <taxon>Pseudomonadati</taxon>
        <taxon>Pseudomonadota</taxon>
        <taxon>Alphaproteobacteria</taxon>
        <taxon>Hyphomicrobiales</taxon>
        <taxon>Xanthobacteraceae</taxon>
        <taxon>Labrys</taxon>
    </lineage>
</organism>
<gene>
    <name evidence="2" type="ORF">ACETRX_36255</name>
</gene>
<dbReference type="PANTHER" id="PTHR35004:SF8">
    <property type="entry name" value="TRANSPOSASE RV3428C-RELATED"/>
    <property type="match status" value="1"/>
</dbReference>
<dbReference type="RefSeq" id="WP_394315637.1">
    <property type="nucleotide sequence ID" value="NZ_JBHGPK010000067.1"/>
</dbReference>
<dbReference type="InterPro" id="IPR009057">
    <property type="entry name" value="Homeodomain-like_sf"/>
</dbReference>
<evidence type="ECO:0000259" key="1">
    <source>
        <dbReference type="PROSITE" id="PS50532"/>
    </source>
</evidence>